<proteinExistence type="inferred from homology"/>
<evidence type="ECO:0000256" key="8">
    <source>
        <dbReference type="ARBA" id="ARBA00022679"/>
    </source>
</evidence>
<dbReference type="Pfam" id="PF20260">
    <property type="entry name" value="PUA_4"/>
    <property type="match status" value="1"/>
</dbReference>
<dbReference type="InterPro" id="IPR029026">
    <property type="entry name" value="tRNA_m1G_MTases_N"/>
</dbReference>
<dbReference type="SUPFAM" id="SSF75217">
    <property type="entry name" value="alpha/beta knot"/>
    <property type="match status" value="1"/>
</dbReference>
<accession>A0A348ANY1</accession>
<dbReference type="InterPro" id="IPR015947">
    <property type="entry name" value="PUA-like_sf"/>
</dbReference>
<evidence type="ECO:0000256" key="4">
    <source>
        <dbReference type="ARBA" id="ARBA00013673"/>
    </source>
</evidence>
<dbReference type="PANTHER" id="PTHR30027">
    <property type="entry name" value="RIBOSOMAL RNA SMALL SUBUNIT METHYLTRANSFERASE E"/>
    <property type="match status" value="1"/>
</dbReference>
<dbReference type="CDD" id="cd18084">
    <property type="entry name" value="RsmE-like"/>
    <property type="match status" value="1"/>
</dbReference>
<keyword evidence="8 12" id="KW-0808">Transferase</keyword>
<evidence type="ECO:0000259" key="14">
    <source>
        <dbReference type="Pfam" id="PF20260"/>
    </source>
</evidence>
<dbReference type="InterPro" id="IPR046887">
    <property type="entry name" value="RsmE_PUA-like"/>
</dbReference>
<feature type="domain" description="Ribosomal RNA small subunit methyltransferase E methyltransferase" evidence="13">
    <location>
        <begin position="71"/>
        <end position="237"/>
    </location>
</feature>
<dbReference type="NCBIfam" id="NF008692">
    <property type="entry name" value="PRK11713.1-5"/>
    <property type="match status" value="1"/>
</dbReference>
<evidence type="ECO:0000313" key="15">
    <source>
        <dbReference type="EMBL" id="BBB92779.1"/>
    </source>
</evidence>
<dbReference type="KEGG" id="mana:MAMMFC1_03480"/>
<evidence type="ECO:0000256" key="9">
    <source>
        <dbReference type="ARBA" id="ARBA00022691"/>
    </source>
</evidence>
<comment type="function">
    <text evidence="10 12">Specifically methylates the N3 position of the uracil ring of uridine 1498 (m3U1498) in 16S rRNA. Acts on the fully assembled 30S ribosomal subunit.</text>
</comment>
<dbReference type="OrthoDB" id="9815641at2"/>
<dbReference type="EMBL" id="AP018449">
    <property type="protein sequence ID" value="BBB92779.1"/>
    <property type="molecule type" value="Genomic_DNA"/>
</dbReference>
<comment type="subcellular location">
    <subcellularLocation>
        <location evidence="1 12">Cytoplasm</location>
    </subcellularLocation>
</comment>
<evidence type="ECO:0000256" key="1">
    <source>
        <dbReference type="ARBA" id="ARBA00004496"/>
    </source>
</evidence>
<keyword evidence="5 12" id="KW-0963">Cytoplasm</keyword>
<dbReference type="InterPro" id="IPR029028">
    <property type="entry name" value="Alpha/beta_knot_MTases"/>
</dbReference>
<evidence type="ECO:0000259" key="13">
    <source>
        <dbReference type="Pfam" id="PF04452"/>
    </source>
</evidence>
<dbReference type="GO" id="GO:0070475">
    <property type="term" value="P:rRNA base methylation"/>
    <property type="evidence" value="ECO:0007669"/>
    <property type="project" value="TreeGrafter"/>
</dbReference>
<protein>
    <recommendedName>
        <fullName evidence="4 12">Ribosomal RNA small subunit methyltransferase E</fullName>
        <ecNumber evidence="3 12">2.1.1.193</ecNumber>
    </recommendedName>
</protein>
<keyword evidence="6 12" id="KW-0698">rRNA processing</keyword>
<comment type="similarity">
    <text evidence="2 12">Belongs to the RNA methyltransferase RsmE family.</text>
</comment>
<dbReference type="RefSeq" id="WP_126309701.1">
    <property type="nucleotide sequence ID" value="NZ_AP018449.1"/>
</dbReference>
<keyword evidence="16" id="KW-1185">Reference proteome</keyword>
<evidence type="ECO:0000256" key="7">
    <source>
        <dbReference type="ARBA" id="ARBA00022603"/>
    </source>
</evidence>
<keyword evidence="7 12" id="KW-0489">Methyltransferase</keyword>
<dbReference type="Pfam" id="PF04452">
    <property type="entry name" value="Methyltrans_RNA"/>
    <property type="match status" value="1"/>
</dbReference>
<organism evidence="15 16">
    <name type="scientific">Methylomusa anaerophila</name>
    <dbReference type="NCBI Taxonomy" id="1930071"/>
    <lineage>
        <taxon>Bacteria</taxon>
        <taxon>Bacillati</taxon>
        <taxon>Bacillota</taxon>
        <taxon>Negativicutes</taxon>
        <taxon>Selenomonadales</taxon>
        <taxon>Sporomusaceae</taxon>
        <taxon>Methylomusa</taxon>
    </lineage>
</organism>
<dbReference type="InterPro" id="IPR046886">
    <property type="entry name" value="RsmE_MTase_dom"/>
</dbReference>
<reference evidence="15 16" key="1">
    <citation type="journal article" date="2018" name="Int. J. Syst. Evol. Microbiol.">
        <title>Methylomusa anaerophila gen. nov., sp. nov., an anaerobic methanol-utilizing bacterium isolated from a microbial fuel cell.</title>
        <authorList>
            <person name="Amano N."/>
            <person name="Yamamuro A."/>
            <person name="Miyahara M."/>
            <person name="Kouzuma A."/>
            <person name="Abe T."/>
            <person name="Watanabe K."/>
        </authorList>
    </citation>
    <scope>NUCLEOTIDE SEQUENCE [LARGE SCALE GENOMIC DNA]</scope>
    <source>
        <strain evidence="15 16">MMFC1</strain>
    </source>
</reference>
<dbReference type="PIRSF" id="PIRSF015601">
    <property type="entry name" value="MTase_slr0722"/>
    <property type="match status" value="1"/>
</dbReference>
<name>A0A348ANY1_9FIRM</name>
<evidence type="ECO:0000313" key="16">
    <source>
        <dbReference type="Proteomes" id="UP000276437"/>
    </source>
</evidence>
<dbReference type="InterPro" id="IPR006700">
    <property type="entry name" value="RsmE"/>
</dbReference>
<comment type="catalytic activity">
    <reaction evidence="11 12">
        <text>uridine(1498) in 16S rRNA + S-adenosyl-L-methionine = N(3)-methyluridine(1498) in 16S rRNA + S-adenosyl-L-homocysteine + H(+)</text>
        <dbReference type="Rhea" id="RHEA:42920"/>
        <dbReference type="Rhea" id="RHEA-COMP:10283"/>
        <dbReference type="Rhea" id="RHEA-COMP:10284"/>
        <dbReference type="ChEBI" id="CHEBI:15378"/>
        <dbReference type="ChEBI" id="CHEBI:57856"/>
        <dbReference type="ChEBI" id="CHEBI:59789"/>
        <dbReference type="ChEBI" id="CHEBI:65315"/>
        <dbReference type="ChEBI" id="CHEBI:74502"/>
        <dbReference type="EC" id="2.1.1.193"/>
    </reaction>
</comment>
<evidence type="ECO:0000256" key="10">
    <source>
        <dbReference type="ARBA" id="ARBA00025699"/>
    </source>
</evidence>
<sequence length="245" mass="26850">MRRFFIHGPLTSNINIINEDARHISRVLRMTVGEKLIVVGDDGQAGRATITRITPDTVAVMLEEILINDTEPPIQVWLAQGLTKGDKMDYIIQKAVELGVAGIVPVITENCVVRYNEVKKTDKVKRWQKIAAEAAKQCRRSQIPEVKTVTHLSDLFGEEICSGAKVIMCYEGDASQGIRSILTASDRQSYVIIIGPEGGFSDSEVRICENNGALTVTMGPRILRTETAALAALTVIMYQHGDLGG</sequence>
<dbReference type="PANTHER" id="PTHR30027:SF3">
    <property type="entry name" value="16S RRNA (URACIL(1498)-N(3))-METHYLTRANSFERASE"/>
    <property type="match status" value="1"/>
</dbReference>
<evidence type="ECO:0000256" key="12">
    <source>
        <dbReference type="PIRNR" id="PIRNR015601"/>
    </source>
</evidence>
<gene>
    <name evidence="15" type="primary">rsmE</name>
    <name evidence="15" type="ORF">MAMMFC1_03480</name>
</gene>
<evidence type="ECO:0000256" key="5">
    <source>
        <dbReference type="ARBA" id="ARBA00022490"/>
    </source>
</evidence>
<dbReference type="AlphaFoldDB" id="A0A348ANY1"/>
<keyword evidence="9 12" id="KW-0949">S-adenosyl-L-methionine</keyword>
<dbReference type="Gene3D" id="3.40.1280.10">
    <property type="match status" value="1"/>
</dbReference>
<dbReference type="EC" id="2.1.1.193" evidence="3 12"/>
<feature type="domain" description="Ribosomal RNA small subunit methyltransferase E PUA-like" evidence="14">
    <location>
        <begin position="18"/>
        <end position="59"/>
    </location>
</feature>
<evidence type="ECO:0000256" key="3">
    <source>
        <dbReference type="ARBA" id="ARBA00012328"/>
    </source>
</evidence>
<dbReference type="NCBIfam" id="TIGR00046">
    <property type="entry name" value="RsmE family RNA methyltransferase"/>
    <property type="match status" value="1"/>
</dbReference>
<dbReference type="SUPFAM" id="SSF88697">
    <property type="entry name" value="PUA domain-like"/>
    <property type="match status" value="1"/>
</dbReference>
<dbReference type="Proteomes" id="UP000276437">
    <property type="component" value="Chromosome"/>
</dbReference>
<dbReference type="GO" id="GO:0005737">
    <property type="term" value="C:cytoplasm"/>
    <property type="evidence" value="ECO:0007669"/>
    <property type="project" value="UniProtKB-SubCell"/>
</dbReference>
<evidence type="ECO:0000256" key="11">
    <source>
        <dbReference type="ARBA" id="ARBA00047944"/>
    </source>
</evidence>
<dbReference type="GO" id="GO:0070042">
    <property type="term" value="F:rRNA (uridine-N3-)-methyltransferase activity"/>
    <property type="evidence" value="ECO:0007669"/>
    <property type="project" value="TreeGrafter"/>
</dbReference>
<evidence type="ECO:0000256" key="2">
    <source>
        <dbReference type="ARBA" id="ARBA00005528"/>
    </source>
</evidence>
<evidence type="ECO:0000256" key="6">
    <source>
        <dbReference type="ARBA" id="ARBA00022552"/>
    </source>
</evidence>